<dbReference type="EMBL" id="PGGS01000258">
    <property type="protein sequence ID" value="PNH06109.1"/>
    <property type="molecule type" value="Genomic_DNA"/>
</dbReference>
<dbReference type="SUPFAM" id="SSF55136">
    <property type="entry name" value="Probable bacterial effector-binding domain"/>
    <property type="match status" value="1"/>
</dbReference>
<dbReference type="AlphaFoldDB" id="A0A2J8A0R4"/>
<sequence length="217" mass="24204">MGFTCTLLTLLALGTPPPQCPKPPLKDDAAPWFCHELDCPPYEVELSLGPDAEKRSYAEAVWVSTNVTGMRYDKAVGTGFMRLFAYIAGANELRVKIPMTAPVRVQLTPGQGPFCEDHFVVSFMVPFNLQDAPPAPASSDVYIHPAPAASYYVLSYGGRTHETEIIDKATELLKMLDEKDMPYDYSSFYAAGYDSPFRIFNRHNEVWIKAAGEMRKH</sequence>
<comment type="caution">
    <text evidence="2">The sequence shown here is derived from an EMBL/GenBank/DDBJ whole genome shotgun (WGS) entry which is preliminary data.</text>
</comment>
<dbReference type="Gene3D" id="3.20.80.10">
    <property type="entry name" value="Regulatory factor, effector binding domain"/>
    <property type="match status" value="1"/>
</dbReference>
<evidence type="ECO:0000313" key="2">
    <source>
        <dbReference type="EMBL" id="PNH06109.1"/>
    </source>
</evidence>
<comment type="similarity">
    <text evidence="1">Belongs to the HEBP family.</text>
</comment>
<keyword evidence="3" id="KW-1185">Reference proteome</keyword>
<reference evidence="2 3" key="1">
    <citation type="journal article" date="2017" name="Mol. Biol. Evol.">
        <title>The 4-celled Tetrabaena socialis nuclear genome reveals the essential components for genetic control of cell number at the origin of multicellularity in the volvocine lineage.</title>
        <authorList>
            <person name="Featherston J."/>
            <person name="Arakaki Y."/>
            <person name="Hanschen E.R."/>
            <person name="Ferris P.J."/>
            <person name="Michod R.E."/>
            <person name="Olson B.J.S.C."/>
            <person name="Nozaki H."/>
            <person name="Durand P.M."/>
        </authorList>
    </citation>
    <scope>NUCLEOTIDE SEQUENCE [LARGE SCALE GENOMIC DNA]</scope>
    <source>
        <strain evidence="2 3">NIES-571</strain>
    </source>
</reference>
<evidence type="ECO:0000313" key="3">
    <source>
        <dbReference type="Proteomes" id="UP000236333"/>
    </source>
</evidence>
<dbReference type="InterPro" id="IPR011256">
    <property type="entry name" value="Reg_factor_effector_dom_sf"/>
</dbReference>
<evidence type="ECO:0000256" key="1">
    <source>
        <dbReference type="ARBA" id="ARBA00009817"/>
    </source>
</evidence>
<dbReference type="InterPro" id="IPR006917">
    <property type="entry name" value="SOUL_heme-bd"/>
</dbReference>
<proteinExistence type="inferred from homology"/>
<accession>A0A2J8A0R4</accession>
<dbReference type="Proteomes" id="UP000236333">
    <property type="component" value="Unassembled WGS sequence"/>
</dbReference>
<dbReference type="PANTHER" id="PTHR11220">
    <property type="entry name" value="HEME-BINDING PROTEIN-RELATED"/>
    <property type="match status" value="1"/>
</dbReference>
<dbReference type="FunFam" id="3.20.80.10:FF:000002">
    <property type="entry name" value="Heme-binding protein 2"/>
    <property type="match status" value="1"/>
</dbReference>
<dbReference type="Pfam" id="PF04832">
    <property type="entry name" value="SOUL"/>
    <property type="match status" value="1"/>
</dbReference>
<organism evidence="2 3">
    <name type="scientific">Tetrabaena socialis</name>
    <dbReference type="NCBI Taxonomy" id="47790"/>
    <lineage>
        <taxon>Eukaryota</taxon>
        <taxon>Viridiplantae</taxon>
        <taxon>Chlorophyta</taxon>
        <taxon>core chlorophytes</taxon>
        <taxon>Chlorophyceae</taxon>
        <taxon>CS clade</taxon>
        <taxon>Chlamydomonadales</taxon>
        <taxon>Tetrabaenaceae</taxon>
        <taxon>Tetrabaena</taxon>
    </lineage>
</organism>
<dbReference type="PANTHER" id="PTHR11220:SF1">
    <property type="entry name" value="HEME-BINDING PROTEIN 2"/>
    <property type="match status" value="1"/>
</dbReference>
<gene>
    <name evidence="2" type="ORF">TSOC_007559</name>
</gene>
<dbReference type="OrthoDB" id="6424451at2759"/>
<protein>
    <submittedName>
        <fullName evidence="2">Heme-binding protein 2</fullName>
    </submittedName>
</protein>
<name>A0A2J8A0R4_9CHLO</name>